<keyword evidence="3" id="KW-1185">Reference proteome</keyword>
<dbReference type="Pfam" id="PF03551">
    <property type="entry name" value="PadR"/>
    <property type="match status" value="1"/>
</dbReference>
<dbReference type="PANTHER" id="PTHR33169:SF14">
    <property type="entry name" value="TRANSCRIPTIONAL REGULATOR RV3488"/>
    <property type="match status" value="1"/>
</dbReference>
<evidence type="ECO:0000313" key="3">
    <source>
        <dbReference type="Proteomes" id="UP000184260"/>
    </source>
</evidence>
<dbReference type="EMBL" id="FRBU01000021">
    <property type="protein sequence ID" value="SHM07807.1"/>
    <property type="molecule type" value="Genomic_DNA"/>
</dbReference>
<dbReference type="AlphaFoldDB" id="A0A1M7FVV0"/>
<evidence type="ECO:0000259" key="1">
    <source>
        <dbReference type="Pfam" id="PF03551"/>
    </source>
</evidence>
<dbReference type="InterPro" id="IPR052509">
    <property type="entry name" value="Metal_resp_DNA-bind_regulator"/>
</dbReference>
<proteinExistence type="predicted"/>
<feature type="domain" description="Transcription regulator PadR N-terminal" evidence="1">
    <location>
        <begin position="41"/>
        <end position="112"/>
    </location>
</feature>
<reference evidence="3" key="1">
    <citation type="submission" date="2016-11" db="EMBL/GenBank/DDBJ databases">
        <authorList>
            <person name="Varghese N."/>
            <person name="Submissions S."/>
        </authorList>
    </citation>
    <scope>NUCLEOTIDE SEQUENCE [LARGE SCALE GENOMIC DNA]</scope>
    <source>
        <strain evidence="3">DSM 3661</strain>
    </source>
</reference>
<protein>
    <submittedName>
        <fullName evidence="2">DNA-binding transcriptional regulator, PadR family</fullName>
    </submittedName>
</protein>
<sequence>MKLCIRILCIFVYQYELASCLGMTKKMKNSQLYKGSLNTIIMKLLEENGKMYGYEITQKVKAITQGELNITEGALYPALHKMEAEGILDVEMEKVDNRMRKYYKLTEAGTKETVNRLSELEDFIRNMQSLVSPKPNLEF</sequence>
<accession>A0A1M7FVV0</accession>
<name>A0A1M7FVV0_9FLAO</name>
<dbReference type="STRING" id="69322.SAMN05443669_102155"/>
<dbReference type="InterPro" id="IPR036390">
    <property type="entry name" value="WH_DNA-bd_sf"/>
</dbReference>
<dbReference type="Proteomes" id="UP000184260">
    <property type="component" value="Unassembled WGS sequence"/>
</dbReference>
<evidence type="ECO:0000313" key="2">
    <source>
        <dbReference type="EMBL" id="SHM07807.1"/>
    </source>
</evidence>
<dbReference type="GO" id="GO:0003677">
    <property type="term" value="F:DNA binding"/>
    <property type="evidence" value="ECO:0007669"/>
    <property type="project" value="UniProtKB-KW"/>
</dbReference>
<dbReference type="PANTHER" id="PTHR33169">
    <property type="entry name" value="PADR-FAMILY TRANSCRIPTIONAL REGULATOR"/>
    <property type="match status" value="1"/>
</dbReference>
<keyword evidence="2" id="KW-0238">DNA-binding</keyword>
<gene>
    <name evidence="2" type="ORF">SAMN05443669_102155</name>
</gene>
<dbReference type="InterPro" id="IPR005149">
    <property type="entry name" value="Tscrpt_reg_PadR_N"/>
</dbReference>
<dbReference type="InterPro" id="IPR036388">
    <property type="entry name" value="WH-like_DNA-bd_sf"/>
</dbReference>
<organism evidence="2 3">
    <name type="scientific">Flavobacterium xanthum</name>
    <dbReference type="NCBI Taxonomy" id="69322"/>
    <lineage>
        <taxon>Bacteria</taxon>
        <taxon>Pseudomonadati</taxon>
        <taxon>Bacteroidota</taxon>
        <taxon>Flavobacteriia</taxon>
        <taxon>Flavobacteriales</taxon>
        <taxon>Flavobacteriaceae</taxon>
        <taxon>Flavobacterium</taxon>
    </lineage>
</organism>
<dbReference type="Gene3D" id="1.10.10.10">
    <property type="entry name" value="Winged helix-like DNA-binding domain superfamily/Winged helix DNA-binding domain"/>
    <property type="match status" value="1"/>
</dbReference>
<dbReference type="SUPFAM" id="SSF46785">
    <property type="entry name" value="Winged helix' DNA-binding domain"/>
    <property type="match status" value="1"/>
</dbReference>